<keyword evidence="2" id="KW-1185">Reference proteome</keyword>
<gene>
    <name evidence="1" type="ORF">NEF87_002082</name>
</gene>
<evidence type="ECO:0008006" key="3">
    <source>
        <dbReference type="Google" id="ProtNLM"/>
    </source>
</evidence>
<proteinExistence type="predicted"/>
<dbReference type="SUPFAM" id="SSF46785">
    <property type="entry name" value="Winged helix' DNA-binding domain"/>
    <property type="match status" value="1"/>
</dbReference>
<dbReference type="InterPro" id="IPR036388">
    <property type="entry name" value="WH-like_DNA-bd_sf"/>
</dbReference>
<evidence type="ECO:0000313" key="1">
    <source>
        <dbReference type="EMBL" id="UYP45797.1"/>
    </source>
</evidence>
<reference evidence="1" key="1">
    <citation type="submission" date="2022-09" db="EMBL/GenBank/DDBJ databases">
        <title>Actin cytoskeleton and complex cell architecture in an #Asgard archaeon.</title>
        <authorList>
            <person name="Ponce Toledo R.I."/>
            <person name="Schleper C."/>
            <person name="Rodrigues Oliveira T."/>
            <person name="Wollweber F."/>
            <person name="Xu J."/>
            <person name="Rittmann S."/>
            <person name="Klingl A."/>
            <person name="Pilhofer M."/>
        </authorList>
    </citation>
    <scope>NUCLEOTIDE SEQUENCE</scope>
    <source>
        <strain evidence="1">B-35</strain>
    </source>
</reference>
<protein>
    <recommendedName>
        <fullName evidence="3">ArsR family transcriptional regulator</fullName>
    </recommendedName>
</protein>
<organism evidence="1 2">
    <name type="scientific">Candidatus Lokiarchaeum ossiferum</name>
    <dbReference type="NCBI Taxonomy" id="2951803"/>
    <lineage>
        <taxon>Archaea</taxon>
        <taxon>Promethearchaeati</taxon>
        <taxon>Promethearchaeota</taxon>
        <taxon>Promethearchaeia</taxon>
        <taxon>Promethearchaeales</taxon>
        <taxon>Promethearchaeaceae</taxon>
        <taxon>Candidatus Lokiarchaeum</taxon>
    </lineage>
</organism>
<accession>A0ABY6HQN1</accession>
<evidence type="ECO:0000313" key="2">
    <source>
        <dbReference type="Proteomes" id="UP001208689"/>
    </source>
</evidence>
<dbReference type="Proteomes" id="UP001208689">
    <property type="component" value="Chromosome"/>
</dbReference>
<dbReference type="InterPro" id="IPR036390">
    <property type="entry name" value="WH_DNA-bd_sf"/>
</dbReference>
<name>A0ABY6HQN1_9ARCH</name>
<dbReference type="Gene3D" id="1.10.10.10">
    <property type="entry name" value="Winged helix-like DNA-binding domain superfamily/Winged helix DNA-binding domain"/>
    <property type="match status" value="1"/>
</dbReference>
<dbReference type="EMBL" id="CP104013">
    <property type="protein sequence ID" value="UYP45797.1"/>
    <property type="molecule type" value="Genomic_DNA"/>
</dbReference>
<sequence>MNKFQDLLTYEQKAVQILTKTELNLLLDTNYSMIFKFLRNSPKTIEEIMEIFKETPSPKSKKTLYRYLSFLTKKGLINIAGKRVVVHPDQKLSSFNLYIRSAKFYLSHKHISNDTRTDPEVKQIITQYSTGMQCFLEILLKTEFQSTRFLEQMTNLIIKKENALMELLQTIPIEKLEKIKNIEYLELNRVLESVLWVNMIYNTPDIHEKVIKLLQKTE</sequence>